<sequence>MRSPIFPTGALPRRAALAAVTARYRESGWPAERSGAAITGPYSAQSAGPAPWHLYRCTIHTAVGVGTAEPYGATRWRFA</sequence>
<dbReference type="EMBL" id="JAGGMR010000001">
    <property type="protein sequence ID" value="MBP2193998.1"/>
    <property type="molecule type" value="Genomic_DNA"/>
</dbReference>
<dbReference type="Proteomes" id="UP001519325">
    <property type="component" value="Unassembled WGS sequence"/>
</dbReference>
<reference evidence="1 2" key="1">
    <citation type="submission" date="2021-03" db="EMBL/GenBank/DDBJ databases">
        <title>Sequencing the genomes of 1000 actinobacteria strains.</title>
        <authorList>
            <person name="Klenk H.-P."/>
        </authorList>
    </citation>
    <scope>NUCLEOTIDE SEQUENCE [LARGE SCALE GENOMIC DNA]</scope>
    <source>
        <strain evidence="1 2">DSM 45516</strain>
    </source>
</reference>
<name>A0ABS4QQM0_9NOCA</name>
<evidence type="ECO:0000313" key="2">
    <source>
        <dbReference type="Proteomes" id="UP001519325"/>
    </source>
</evidence>
<accession>A0ABS4QQM0</accession>
<comment type="caution">
    <text evidence="1">The sequence shown here is derived from an EMBL/GenBank/DDBJ whole genome shotgun (WGS) entry which is preliminary data.</text>
</comment>
<keyword evidence="2" id="KW-1185">Reference proteome</keyword>
<organism evidence="1 2">
    <name type="scientific">Nocardia goodfellowii</name>
    <dbReference type="NCBI Taxonomy" id="882446"/>
    <lineage>
        <taxon>Bacteria</taxon>
        <taxon>Bacillati</taxon>
        <taxon>Actinomycetota</taxon>
        <taxon>Actinomycetes</taxon>
        <taxon>Mycobacteriales</taxon>
        <taxon>Nocardiaceae</taxon>
        <taxon>Nocardia</taxon>
    </lineage>
</organism>
<proteinExistence type="predicted"/>
<gene>
    <name evidence="1" type="ORF">BJ987_006899</name>
</gene>
<evidence type="ECO:0000313" key="1">
    <source>
        <dbReference type="EMBL" id="MBP2193998.1"/>
    </source>
</evidence>
<protein>
    <submittedName>
        <fullName evidence="1">Uncharacterized protein</fullName>
    </submittedName>
</protein>